<protein>
    <submittedName>
        <fullName evidence="1">Uncharacterized protein</fullName>
    </submittedName>
</protein>
<keyword evidence="2" id="KW-1185">Reference proteome</keyword>
<sequence>MTDCRPTYGQVVRCRQHTFLDRLCCENDPDPTGSGLGCIVCPTGLISSLYPVPRGRIPERSYSPRSACSQSLAYTDQDQDQLVDILSSFHVSEVSSAAQYSEARFHVYDSNKIKVEEERAVMSASQEPTLHRQGNARVTARRTISQTAVPDDMPPSYSAAPLQPQQQPHVPPFIIPRPLTPQYPARYGELLRSLRSDYVYPGNESSFFFSNVRWQDAPTTCTLLDNDPEHPARLVAAFLPVVGQISRDRCFIKADGHFNRTTNYDRNGRSYQTPLSNTAGSFTLQQPDVREEPWHSEWMPVIQNLSTIIGAHSVPQKRGTEETVLRASSNSIHFHHPWFEERDTTPPYINDPVNDPTVEQDPFAVFDIFHWPTTSLGATRIAEMQGAFRARPLRAWSIDNTPIPPHEYHRALPGSLKDTFSTRIASMRVLREPISLVTTPSRLAVSGVHSPARIRLHACFINVPLLQ</sequence>
<dbReference type="OrthoDB" id="2843772at2759"/>
<dbReference type="EMBL" id="KV419503">
    <property type="protein sequence ID" value="KZS86428.1"/>
    <property type="molecule type" value="Genomic_DNA"/>
</dbReference>
<dbReference type="AlphaFoldDB" id="A0A164M719"/>
<evidence type="ECO:0000313" key="2">
    <source>
        <dbReference type="Proteomes" id="UP000076722"/>
    </source>
</evidence>
<dbReference type="Proteomes" id="UP000076722">
    <property type="component" value="Unassembled WGS sequence"/>
</dbReference>
<evidence type="ECO:0000313" key="1">
    <source>
        <dbReference type="EMBL" id="KZS86428.1"/>
    </source>
</evidence>
<gene>
    <name evidence="1" type="ORF">SISNIDRAFT_471797</name>
</gene>
<proteinExistence type="predicted"/>
<reference evidence="1 2" key="1">
    <citation type="journal article" date="2016" name="Mol. Biol. Evol.">
        <title>Comparative Genomics of Early-Diverging Mushroom-Forming Fungi Provides Insights into the Origins of Lignocellulose Decay Capabilities.</title>
        <authorList>
            <person name="Nagy L.G."/>
            <person name="Riley R."/>
            <person name="Tritt A."/>
            <person name="Adam C."/>
            <person name="Daum C."/>
            <person name="Floudas D."/>
            <person name="Sun H."/>
            <person name="Yadav J.S."/>
            <person name="Pangilinan J."/>
            <person name="Larsson K.H."/>
            <person name="Matsuura K."/>
            <person name="Barry K."/>
            <person name="Labutti K."/>
            <person name="Kuo R."/>
            <person name="Ohm R.A."/>
            <person name="Bhattacharya S.S."/>
            <person name="Shirouzu T."/>
            <person name="Yoshinaga Y."/>
            <person name="Martin F.M."/>
            <person name="Grigoriev I.V."/>
            <person name="Hibbett D.S."/>
        </authorList>
    </citation>
    <scope>NUCLEOTIDE SEQUENCE [LARGE SCALE GENOMIC DNA]</scope>
    <source>
        <strain evidence="1 2">HHB9708</strain>
    </source>
</reference>
<accession>A0A164M719</accession>
<name>A0A164M719_9AGAM</name>
<organism evidence="1 2">
    <name type="scientific">Sistotremastrum niveocremeum HHB9708</name>
    <dbReference type="NCBI Taxonomy" id="1314777"/>
    <lineage>
        <taxon>Eukaryota</taxon>
        <taxon>Fungi</taxon>
        <taxon>Dikarya</taxon>
        <taxon>Basidiomycota</taxon>
        <taxon>Agaricomycotina</taxon>
        <taxon>Agaricomycetes</taxon>
        <taxon>Sistotremastrales</taxon>
        <taxon>Sistotremastraceae</taxon>
        <taxon>Sertulicium</taxon>
        <taxon>Sertulicium niveocremeum</taxon>
    </lineage>
</organism>